<comment type="similarity">
    <text evidence="3 14">Belongs to the short-chain dehydrogenases/reductases (SDR) family.</text>
</comment>
<dbReference type="GO" id="GO:0004316">
    <property type="term" value="F:3-oxoacyl-[acyl-carrier-protein] reductase (NADPH) activity"/>
    <property type="evidence" value="ECO:0007669"/>
    <property type="project" value="UniProtKB-UniRule"/>
</dbReference>
<comment type="subunit">
    <text evidence="14">Homotetramer.</text>
</comment>
<dbReference type="NCBIfam" id="NF004197">
    <property type="entry name" value="PRK05653.1-1"/>
    <property type="match status" value="1"/>
</dbReference>
<dbReference type="InterPro" id="IPR011284">
    <property type="entry name" value="3oxo_ACP_reduc"/>
</dbReference>
<dbReference type="PRINTS" id="PR00081">
    <property type="entry name" value="GDHRDH"/>
</dbReference>
<dbReference type="InterPro" id="IPR050259">
    <property type="entry name" value="SDR"/>
</dbReference>
<evidence type="ECO:0000259" key="15">
    <source>
        <dbReference type="SMART" id="SM00822"/>
    </source>
</evidence>
<keyword evidence="4 14" id="KW-0444">Lipid biosynthesis</keyword>
<dbReference type="Pfam" id="PF13561">
    <property type="entry name" value="adh_short_C2"/>
    <property type="match status" value="1"/>
</dbReference>
<evidence type="ECO:0000256" key="10">
    <source>
        <dbReference type="ARBA" id="ARBA00023221"/>
    </source>
</evidence>
<dbReference type="PROSITE" id="PS00061">
    <property type="entry name" value="ADH_SHORT"/>
    <property type="match status" value="1"/>
</dbReference>
<keyword evidence="17" id="KW-1185">Reference proteome</keyword>
<dbReference type="UniPathway" id="UPA00094"/>
<evidence type="ECO:0000256" key="14">
    <source>
        <dbReference type="RuleBase" id="RU366074"/>
    </source>
</evidence>
<dbReference type="NCBIfam" id="NF009466">
    <property type="entry name" value="PRK12826.1-2"/>
    <property type="match status" value="1"/>
</dbReference>
<evidence type="ECO:0000313" key="17">
    <source>
        <dbReference type="Proteomes" id="UP000199584"/>
    </source>
</evidence>
<feature type="binding site" evidence="13">
    <location>
        <begin position="12"/>
        <end position="15"/>
    </location>
    <ligand>
        <name>NADP(+)</name>
        <dbReference type="ChEBI" id="CHEBI:58349"/>
    </ligand>
</feature>
<dbReference type="SUPFAM" id="SSF51735">
    <property type="entry name" value="NAD(P)-binding Rossmann-fold domains"/>
    <property type="match status" value="1"/>
</dbReference>
<evidence type="ECO:0000256" key="4">
    <source>
        <dbReference type="ARBA" id="ARBA00022516"/>
    </source>
</evidence>
<dbReference type="GO" id="GO:0051287">
    <property type="term" value="F:NAD binding"/>
    <property type="evidence" value="ECO:0007669"/>
    <property type="project" value="UniProtKB-UniRule"/>
</dbReference>
<dbReference type="AlphaFoldDB" id="A0A1I6D6W3"/>
<accession>A0A1I6D6W3</accession>
<name>A0A1I6D6W3_9FIRM</name>
<feature type="active site" description="Proton acceptor" evidence="12">
    <location>
        <position position="155"/>
    </location>
</feature>
<dbReference type="Proteomes" id="UP000199584">
    <property type="component" value="Unassembled WGS sequence"/>
</dbReference>
<evidence type="ECO:0000256" key="6">
    <source>
        <dbReference type="ARBA" id="ARBA00022857"/>
    </source>
</evidence>
<feature type="domain" description="Ketoreductase" evidence="15">
    <location>
        <begin position="6"/>
        <end position="191"/>
    </location>
</feature>
<dbReference type="OrthoDB" id="9803333at2"/>
<dbReference type="EC" id="1.1.1.100" evidence="14"/>
<protein>
    <recommendedName>
        <fullName evidence="14">3-oxoacyl-[acyl-carrier-protein] reductase</fullName>
        <ecNumber evidence="14">1.1.1.100</ecNumber>
    </recommendedName>
</protein>
<feature type="binding site" evidence="13">
    <location>
        <begin position="155"/>
        <end position="159"/>
    </location>
    <ligand>
        <name>NADP(+)</name>
        <dbReference type="ChEBI" id="CHEBI:58349"/>
    </ligand>
</feature>
<comment type="catalytic activity">
    <reaction evidence="11 14">
        <text>a (3R)-hydroxyacyl-[ACP] + NADP(+) = a 3-oxoacyl-[ACP] + NADPH + H(+)</text>
        <dbReference type="Rhea" id="RHEA:17397"/>
        <dbReference type="Rhea" id="RHEA-COMP:9916"/>
        <dbReference type="Rhea" id="RHEA-COMP:9945"/>
        <dbReference type="ChEBI" id="CHEBI:15378"/>
        <dbReference type="ChEBI" id="CHEBI:57783"/>
        <dbReference type="ChEBI" id="CHEBI:58349"/>
        <dbReference type="ChEBI" id="CHEBI:78776"/>
        <dbReference type="ChEBI" id="CHEBI:78827"/>
        <dbReference type="EC" id="1.1.1.100"/>
    </reaction>
</comment>
<dbReference type="GO" id="GO:0006633">
    <property type="term" value="P:fatty acid biosynthetic process"/>
    <property type="evidence" value="ECO:0007669"/>
    <property type="project" value="UniProtKB-UniPathway"/>
</dbReference>
<organism evidence="16 17">
    <name type="scientific">Desulfoscipio geothermicus DSM 3669</name>
    <dbReference type="NCBI Taxonomy" id="1121426"/>
    <lineage>
        <taxon>Bacteria</taxon>
        <taxon>Bacillati</taxon>
        <taxon>Bacillota</taxon>
        <taxon>Clostridia</taxon>
        <taxon>Eubacteriales</taxon>
        <taxon>Desulfallaceae</taxon>
        <taxon>Desulfoscipio</taxon>
    </lineage>
</organism>
<gene>
    <name evidence="16" type="ORF">SAMN05660706_10677</name>
</gene>
<dbReference type="CDD" id="cd05333">
    <property type="entry name" value="BKR_SDR_c"/>
    <property type="match status" value="1"/>
</dbReference>
<dbReference type="PRINTS" id="PR00080">
    <property type="entry name" value="SDRFAMILY"/>
</dbReference>
<keyword evidence="6 13" id="KW-0521">NADP</keyword>
<proteinExistence type="inferred from homology"/>
<feature type="binding site" evidence="13">
    <location>
        <position position="188"/>
    </location>
    <ligand>
        <name>NADP(+)</name>
        <dbReference type="ChEBI" id="CHEBI:58349"/>
    </ligand>
</feature>
<sequence>MDLNGKVAVVTGSSRGIGRAVAVALAARGAAVVVNYAGNAAAAGETADAVRACGAEALVIGADVADQEQVNTMMKQVLETFGRIDILVNNAGITRDNLLPRMREEDWDAVINVNLKGAYNCARAVMRPMLKARWGRIINISSVVGLAGNPGQANYAAAKAGLVGLTKSLARELGSRNITVNAVAPGYIATDMTAGLTEENKAGMLDRIALGRLGEPEEVASVVAFLAGDGAGYVTGQVIAVDGGMTM</sequence>
<comment type="pathway">
    <text evidence="2 14">Lipid metabolism; fatty acid biosynthesis.</text>
</comment>
<keyword evidence="8 14" id="KW-0443">Lipid metabolism</keyword>
<dbReference type="InterPro" id="IPR057326">
    <property type="entry name" value="KR_dom"/>
</dbReference>
<dbReference type="NCBIfam" id="NF005559">
    <property type="entry name" value="PRK07231.1"/>
    <property type="match status" value="1"/>
</dbReference>
<evidence type="ECO:0000256" key="2">
    <source>
        <dbReference type="ARBA" id="ARBA00005194"/>
    </source>
</evidence>
<feature type="binding site" evidence="13">
    <location>
        <position position="90"/>
    </location>
    <ligand>
        <name>NADP(+)</name>
        <dbReference type="ChEBI" id="CHEBI:58349"/>
    </ligand>
</feature>
<evidence type="ECO:0000256" key="9">
    <source>
        <dbReference type="ARBA" id="ARBA00023160"/>
    </source>
</evidence>
<dbReference type="PANTHER" id="PTHR42879">
    <property type="entry name" value="3-OXOACYL-(ACYL-CARRIER-PROTEIN) REDUCTASE"/>
    <property type="match status" value="1"/>
</dbReference>
<dbReference type="EMBL" id="FOYM01000006">
    <property type="protein sequence ID" value="SFR01163.1"/>
    <property type="molecule type" value="Genomic_DNA"/>
</dbReference>
<reference evidence="17" key="1">
    <citation type="submission" date="2016-10" db="EMBL/GenBank/DDBJ databases">
        <authorList>
            <person name="Varghese N."/>
            <person name="Submissions S."/>
        </authorList>
    </citation>
    <scope>NUCLEOTIDE SEQUENCE [LARGE SCALE GENOMIC DNA]</scope>
    <source>
        <strain evidence="17">DSM 3669</strain>
    </source>
</reference>
<dbReference type="FunFam" id="3.40.50.720:FF:000037">
    <property type="entry name" value="3-oxoacyl-[acyl-carrier-protein] reductase FabG"/>
    <property type="match status" value="1"/>
</dbReference>
<dbReference type="NCBIfam" id="TIGR01830">
    <property type="entry name" value="3oxo_ACP_reduc"/>
    <property type="match status" value="1"/>
</dbReference>
<evidence type="ECO:0000256" key="7">
    <source>
        <dbReference type="ARBA" id="ARBA00023002"/>
    </source>
</evidence>
<comment type="function">
    <text evidence="1 14">Catalyzes the NADPH-dependent reduction of beta-ketoacyl-ACP substrates to beta-hydroxyacyl-ACP products, the first reductive step in the elongation cycle of fatty acid biosynthesis.</text>
</comment>
<evidence type="ECO:0000256" key="3">
    <source>
        <dbReference type="ARBA" id="ARBA00006484"/>
    </source>
</evidence>
<keyword evidence="9 14" id="KW-0275">Fatty acid biosynthesis</keyword>
<dbReference type="InterPro" id="IPR036291">
    <property type="entry name" value="NAD(P)-bd_dom_sf"/>
</dbReference>
<keyword evidence="5 14" id="KW-0276">Fatty acid metabolism</keyword>
<evidence type="ECO:0000256" key="8">
    <source>
        <dbReference type="ARBA" id="ARBA00023098"/>
    </source>
</evidence>
<dbReference type="SMART" id="SM00822">
    <property type="entry name" value="PKS_KR"/>
    <property type="match status" value="1"/>
</dbReference>
<evidence type="ECO:0000256" key="5">
    <source>
        <dbReference type="ARBA" id="ARBA00022832"/>
    </source>
</evidence>
<evidence type="ECO:0000256" key="13">
    <source>
        <dbReference type="PIRSR" id="PIRSR611284-2"/>
    </source>
</evidence>
<evidence type="ECO:0000313" key="16">
    <source>
        <dbReference type="EMBL" id="SFR01163.1"/>
    </source>
</evidence>
<dbReference type="Gene3D" id="3.40.50.720">
    <property type="entry name" value="NAD(P)-binding Rossmann-like Domain"/>
    <property type="match status" value="1"/>
</dbReference>
<evidence type="ECO:0000256" key="11">
    <source>
        <dbReference type="ARBA" id="ARBA00048508"/>
    </source>
</evidence>
<evidence type="ECO:0000256" key="1">
    <source>
        <dbReference type="ARBA" id="ARBA00002607"/>
    </source>
</evidence>
<evidence type="ECO:0000256" key="12">
    <source>
        <dbReference type="PIRSR" id="PIRSR611284-1"/>
    </source>
</evidence>
<dbReference type="STRING" id="39060.SAMN05660706_10677"/>
<keyword evidence="10" id="KW-0753">Steroid metabolism</keyword>
<dbReference type="RefSeq" id="WP_092482387.1">
    <property type="nucleotide sequence ID" value="NZ_FOYM01000006.1"/>
</dbReference>
<dbReference type="InterPro" id="IPR020904">
    <property type="entry name" value="Sc_DH/Rdtase_CS"/>
</dbReference>
<dbReference type="PANTHER" id="PTHR42879:SF2">
    <property type="entry name" value="3-OXOACYL-[ACYL-CARRIER-PROTEIN] REDUCTASE FABG"/>
    <property type="match status" value="1"/>
</dbReference>
<dbReference type="NCBIfam" id="NF004200">
    <property type="entry name" value="PRK05653.1-5"/>
    <property type="match status" value="1"/>
</dbReference>
<dbReference type="GO" id="GO:0008202">
    <property type="term" value="P:steroid metabolic process"/>
    <property type="evidence" value="ECO:0007669"/>
    <property type="project" value="UniProtKB-KW"/>
</dbReference>
<dbReference type="InterPro" id="IPR002347">
    <property type="entry name" value="SDR_fam"/>
</dbReference>
<keyword evidence="7 14" id="KW-0560">Oxidoreductase</keyword>